<feature type="non-terminal residue" evidence="2">
    <location>
        <position position="86"/>
    </location>
</feature>
<feature type="transmembrane region" description="Helical" evidence="1">
    <location>
        <begin position="27"/>
        <end position="48"/>
    </location>
</feature>
<keyword evidence="3" id="KW-1185">Reference proteome</keyword>
<proteinExistence type="predicted"/>
<keyword evidence="1" id="KW-0812">Transmembrane</keyword>
<dbReference type="EMBL" id="BTRK01000002">
    <property type="protein sequence ID" value="GMR34500.1"/>
    <property type="molecule type" value="Genomic_DNA"/>
</dbReference>
<dbReference type="AlphaFoldDB" id="A0AAN4ZCK8"/>
<keyword evidence="1" id="KW-0472">Membrane</keyword>
<evidence type="ECO:0008006" key="4">
    <source>
        <dbReference type="Google" id="ProtNLM"/>
    </source>
</evidence>
<evidence type="ECO:0000313" key="2">
    <source>
        <dbReference type="EMBL" id="GMR34500.1"/>
    </source>
</evidence>
<accession>A0AAN4ZCK8</accession>
<sequence length="86" mass="9835">YFYCVFYRRCVVLPPGSSFCYVGWRRVTLFAGLQALMWCLGCAVVIIVNGTRTPAEEIPAMLDWVRATQSFIVIRVNLYFWIGGVC</sequence>
<gene>
    <name evidence="2" type="ORF">PMAYCL1PPCAC_04695</name>
</gene>
<comment type="caution">
    <text evidence="2">The sequence shown here is derived from an EMBL/GenBank/DDBJ whole genome shotgun (WGS) entry which is preliminary data.</text>
</comment>
<protein>
    <recommendedName>
        <fullName evidence="4">G protein-coupled receptor</fullName>
    </recommendedName>
</protein>
<evidence type="ECO:0000313" key="3">
    <source>
        <dbReference type="Proteomes" id="UP001328107"/>
    </source>
</evidence>
<reference evidence="3" key="1">
    <citation type="submission" date="2022-10" db="EMBL/GenBank/DDBJ databases">
        <title>Genome assembly of Pristionchus species.</title>
        <authorList>
            <person name="Yoshida K."/>
            <person name="Sommer R.J."/>
        </authorList>
    </citation>
    <scope>NUCLEOTIDE SEQUENCE [LARGE SCALE GENOMIC DNA]</scope>
    <source>
        <strain evidence="3">RS5460</strain>
    </source>
</reference>
<evidence type="ECO:0000256" key="1">
    <source>
        <dbReference type="SAM" id="Phobius"/>
    </source>
</evidence>
<organism evidence="2 3">
    <name type="scientific">Pristionchus mayeri</name>
    <dbReference type="NCBI Taxonomy" id="1317129"/>
    <lineage>
        <taxon>Eukaryota</taxon>
        <taxon>Metazoa</taxon>
        <taxon>Ecdysozoa</taxon>
        <taxon>Nematoda</taxon>
        <taxon>Chromadorea</taxon>
        <taxon>Rhabditida</taxon>
        <taxon>Rhabditina</taxon>
        <taxon>Diplogasteromorpha</taxon>
        <taxon>Diplogasteroidea</taxon>
        <taxon>Neodiplogasteridae</taxon>
        <taxon>Pristionchus</taxon>
    </lineage>
</organism>
<feature type="non-terminal residue" evidence="2">
    <location>
        <position position="1"/>
    </location>
</feature>
<dbReference type="Proteomes" id="UP001328107">
    <property type="component" value="Unassembled WGS sequence"/>
</dbReference>
<keyword evidence="1" id="KW-1133">Transmembrane helix</keyword>
<name>A0AAN4ZCK8_9BILA</name>